<protein>
    <submittedName>
        <fullName evidence="2">Uncharacterized protein</fullName>
    </submittedName>
</protein>
<sequence>MSDYIIIGLLTLAAYYPITLGGLAVMMFFAWRRRQSPYWRLGLVLLMLLFALFAKTAYDWHHYS</sequence>
<keyword evidence="1" id="KW-0812">Transmembrane</keyword>
<gene>
    <name evidence="2" type="ORF">BHU62_11750</name>
</gene>
<feature type="transmembrane region" description="Helical" evidence="1">
    <location>
        <begin position="38"/>
        <end position="58"/>
    </location>
</feature>
<keyword evidence="1" id="KW-1133">Transmembrane helix</keyword>
<comment type="caution">
    <text evidence="2">The sequence shown here is derived from an EMBL/GenBank/DDBJ whole genome shotgun (WGS) entry which is preliminary data.</text>
</comment>
<evidence type="ECO:0000313" key="2">
    <source>
        <dbReference type="EMBL" id="OKB66543.1"/>
    </source>
</evidence>
<feature type="transmembrane region" description="Helical" evidence="1">
    <location>
        <begin position="6"/>
        <end position="31"/>
    </location>
</feature>
<name>A0A1Q4P081_SERMA</name>
<dbReference type="AlphaFoldDB" id="A0A1Q4P081"/>
<evidence type="ECO:0000256" key="1">
    <source>
        <dbReference type="SAM" id="Phobius"/>
    </source>
</evidence>
<keyword evidence="1" id="KW-0472">Membrane</keyword>
<dbReference type="OrthoDB" id="6497388at2"/>
<reference evidence="2 3" key="1">
    <citation type="submission" date="2016-09" db="EMBL/GenBank/DDBJ databases">
        <title>Serratia marcescens MSU-97 and epiphytic antimycotic-producing bacteria.</title>
        <authorList>
            <person name="Matilla M.A."/>
        </authorList>
    </citation>
    <scope>NUCLEOTIDE SEQUENCE [LARGE SCALE GENOMIC DNA]</scope>
    <source>
        <strain evidence="2 3">MSU-97</strain>
    </source>
</reference>
<dbReference type="RefSeq" id="WP_073532211.1">
    <property type="nucleotide sequence ID" value="NZ_MJAO01000010.1"/>
</dbReference>
<organism evidence="2 3">
    <name type="scientific">Serratia marcescens</name>
    <dbReference type="NCBI Taxonomy" id="615"/>
    <lineage>
        <taxon>Bacteria</taxon>
        <taxon>Pseudomonadati</taxon>
        <taxon>Pseudomonadota</taxon>
        <taxon>Gammaproteobacteria</taxon>
        <taxon>Enterobacterales</taxon>
        <taxon>Yersiniaceae</taxon>
        <taxon>Serratia</taxon>
    </lineage>
</organism>
<dbReference type="Proteomes" id="UP000185770">
    <property type="component" value="Unassembled WGS sequence"/>
</dbReference>
<accession>A0A1Q4P081</accession>
<evidence type="ECO:0000313" key="3">
    <source>
        <dbReference type="Proteomes" id="UP000185770"/>
    </source>
</evidence>
<proteinExistence type="predicted"/>
<dbReference type="EMBL" id="MJAO01000010">
    <property type="protein sequence ID" value="OKB66543.1"/>
    <property type="molecule type" value="Genomic_DNA"/>
</dbReference>